<dbReference type="Pfam" id="PF00884">
    <property type="entry name" value="Sulfatase"/>
    <property type="match status" value="1"/>
</dbReference>
<dbReference type="InterPro" id="IPR000917">
    <property type="entry name" value="Sulfatase_N"/>
</dbReference>
<gene>
    <name evidence="4" type="ORF">N5D93_16080</name>
</gene>
<dbReference type="GO" id="GO:0046872">
    <property type="term" value="F:metal ion binding"/>
    <property type="evidence" value="ECO:0007669"/>
    <property type="project" value="UniProtKB-KW"/>
</dbReference>
<keyword evidence="1" id="KW-0479">Metal-binding</keyword>
<protein>
    <submittedName>
        <fullName evidence="4">Sulfatase-like hydrolase/transferase</fullName>
    </submittedName>
</protein>
<comment type="caution">
    <text evidence="4">The sequence shown here is derived from an EMBL/GenBank/DDBJ whole genome shotgun (WGS) entry which is preliminary data.</text>
</comment>
<dbReference type="PANTHER" id="PTHR45953">
    <property type="entry name" value="IDURONATE 2-SULFATASE"/>
    <property type="match status" value="1"/>
</dbReference>
<dbReference type="RefSeq" id="WP_279995821.1">
    <property type="nucleotide sequence ID" value="NZ_JAOCDZ010000010.1"/>
</dbReference>
<dbReference type="AlphaFoldDB" id="A0AA42LPT5"/>
<dbReference type="InterPro" id="IPR017850">
    <property type="entry name" value="Alkaline_phosphatase_core_sf"/>
</dbReference>
<dbReference type="Proteomes" id="UP001161094">
    <property type="component" value="Unassembled WGS sequence"/>
</dbReference>
<reference evidence="4" key="1">
    <citation type="submission" date="2022-09" db="EMBL/GenBank/DDBJ databases">
        <title>Intensive care unit water sources are persistently colonized with multi-drug resistant bacteria and are the site of extensive horizontal gene transfer of antibiotic resistance genes.</title>
        <authorList>
            <person name="Diorio-Toth L."/>
        </authorList>
    </citation>
    <scope>NUCLEOTIDE SEQUENCE</scope>
    <source>
        <strain evidence="4">GD03843</strain>
    </source>
</reference>
<organism evidence="4 5">
    <name type="scientific">Achromobacter spanius</name>
    <dbReference type="NCBI Taxonomy" id="217203"/>
    <lineage>
        <taxon>Bacteria</taxon>
        <taxon>Pseudomonadati</taxon>
        <taxon>Pseudomonadota</taxon>
        <taxon>Betaproteobacteria</taxon>
        <taxon>Burkholderiales</taxon>
        <taxon>Alcaligenaceae</taxon>
        <taxon>Achromobacter</taxon>
    </lineage>
</organism>
<proteinExistence type="predicted"/>
<dbReference type="GO" id="GO:0005737">
    <property type="term" value="C:cytoplasm"/>
    <property type="evidence" value="ECO:0007669"/>
    <property type="project" value="TreeGrafter"/>
</dbReference>
<sequence length="529" mass="59820">MKPDRPVNFLLFITDQHRADHLGAYGNGVVATPHLDRMAAGGWRADNMHVATPICMPNRASLMTGRYPSAHGARHNGIALSLRSRTFVDMLGSAGWRTGVVGKLHLQNMTDIPPSWPVRAQDRLPLEAVVPDASGRYDQENRRSWLERDDYELSYPYYGFQQADLVDDHSDQPHGHYRYWLRRHHPEVEALIGFEAAIETPEYELTRIRQAWRTRVPEELYPTAYIADRTIEKLREYSQGDSPFFLQCSFPDPHHPFTPPGRYWDMYKPEDMELPASFHAGHSIPPHVAWLRDQRDSGKAVRHTPAIFACNERETREALALNYGSIANIDHHIGRVLAALEQSGQAENTVVIFTSDHGDYLGDHQLMLKGPIHYRGLTRVPFIWRDGAGATERSASDALVSTIDIAPSILARAGVQPYNGMQGHDLAAVMSGQAAGVRDALMIEEEGQRVILGFDRRIRCRTLLAENHRLTIYDGADWGELYDLRQDPHELQNLWDAAQSAQVRARLLERLSRAMLSHIDTSPYPTALA</sequence>
<evidence type="ECO:0000313" key="5">
    <source>
        <dbReference type="Proteomes" id="UP001161094"/>
    </source>
</evidence>
<name>A0AA42LPT5_9BURK</name>
<dbReference type="EMBL" id="JAOCDZ010000010">
    <property type="protein sequence ID" value="MDH0737331.1"/>
    <property type="molecule type" value="Genomic_DNA"/>
</dbReference>
<dbReference type="Gene3D" id="3.40.720.10">
    <property type="entry name" value="Alkaline Phosphatase, subunit A"/>
    <property type="match status" value="1"/>
</dbReference>
<dbReference type="GO" id="GO:0008484">
    <property type="term" value="F:sulfuric ester hydrolase activity"/>
    <property type="evidence" value="ECO:0007669"/>
    <property type="project" value="TreeGrafter"/>
</dbReference>
<dbReference type="PANTHER" id="PTHR45953:SF1">
    <property type="entry name" value="IDURONATE 2-SULFATASE"/>
    <property type="match status" value="1"/>
</dbReference>
<evidence type="ECO:0000313" key="4">
    <source>
        <dbReference type="EMBL" id="MDH0737331.1"/>
    </source>
</evidence>
<feature type="domain" description="Sulfatase N-terminal" evidence="3">
    <location>
        <begin position="8"/>
        <end position="415"/>
    </location>
</feature>
<evidence type="ECO:0000259" key="3">
    <source>
        <dbReference type="Pfam" id="PF00884"/>
    </source>
</evidence>
<keyword evidence="2 4" id="KW-0378">Hydrolase</keyword>
<evidence type="ECO:0000256" key="1">
    <source>
        <dbReference type="ARBA" id="ARBA00022723"/>
    </source>
</evidence>
<dbReference type="SUPFAM" id="SSF53649">
    <property type="entry name" value="Alkaline phosphatase-like"/>
    <property type="match status" value="1"/>
</dbReference>
<evidence type="ECO:0000256" key="2">
    <source>
        <dbReference type="ARBA" id="ARBA00022801"/>
    </source>
</evidence>
<accession>A0AA42LPT5</accession>